<accession>A0A928DRP6</accession>
<dbReference type="Gene3D" id="3.50.30.10">
    <property type="entry name" value="Phosphohistidine domain"/>
    <property type="match status" value="1"/>
</dbReference>
<reference evidence="17" key="1">
    <citation type="submission" date="2019-04" db="EMBL/GenBank/DDBJ databases">
        <title>Evolution of Biomass-Degrading Anaerobic Consortia Revealed by Metagenomics.</title>
        <authorList>
            <person name="Peng X."/>
        </authorList>
    </citation>
    <scope>NUCLEOTIDE SEQUENCE</scope>
    <source>
        <strain evidence="17">SIG66</strain>
    </source>
</reference>
<evidence type="ECO:0000313" key="17">
    <source>
        <dbReference type="EMBL" id="MBE6421457.1"/>
    </source>
</evidence>
<protein>
    <recommendedName>
        <fullName evidence="5">phosphoenolpyruvate--protein phosphotransferase</fullName>
        <ecNumber evidence="5">2.7.3.9</ecNumber>
    </recommendedName>
</protein>
<dbReference type="InterPro" id="IPR050499">
    <property type="entry name" value="PEP-utilizing_PTS_enzyme"/>
</dbReference>
<dbReference type="Gene3D" id="2.70.70.10">
    <property type="entry name" value="Glucose Permease (Domain IIA)"/>
    <property type="match status" value="1"/>
</dbReference>
<comment type="caution">
    <text evidence="17">The sequence shown here is derived from an EMBL/GenBank/DDBJ whole genome shotgun (WGS) entry which is preliminary data.</text>
</comment>
<dbReference type="Gene3D" id="3.30.1340.10">
    <property type="entry name" value="HPr-like"/>
    <property type="match status" value="1"/>
</dbReference>
<evidence type="ECO:0000256" key="8">
    <source>
        <dbReference type="ARBA" id="ARBA00022597"/>
    </source>
</evidence>
<dbReference type="PROSITE" id="PS00369">
    <property type="entry name" value="PTS_HPR_HIS"/>
    <property type="match status" value="1"/>
</dbReference>
<dbReference type="EMBL" id="SUVG01000005">
    <property type="protein sequence ID" value="MBE6421457.1"/>
    <property type="molecule type" value="Genomic_DNA"/>
</dbReference>
<keyword evidence="8" id="KW-0762">Sugar transport</keyword>
<dbReference type="InterPro" id="IPR001020">
    <property type="entry name" value="PTS_HPr_His_P_site"/>
</dbReference>
<keyword evidence="14" id="KW-0175">Coiled coil</keyword>
<dbReference type="InterPro" id="IPR040442">
    <property type="entry name" value="Pyrv_kinase-like_dom_sf"/>
</dbReference>
<dbReference type="PANTHER" id="PTHR46244">
    <property type="entry name" value="PHOSPHOENOLPYRUVATE-PROTEIN PHOSPHOTRANSFERASE"/>
    <property type="match status" value="1"/>
</dbReference>
<dbReference type="GO" id="GO:0016301">
    <property type="term" value="F:kinase activity"/>
    <property type="evidence" value="ECO:0007669"/>
    <property type="project" value="UniProtKB-KW"/>
</dbReference>
<proteinExistence type="inferred from homology"/>
<dbReference type="InterPro" id="IPR000121">
    <property type="entry name" value="PEP_util_C"/>
</dbReference>
<dbReference type="PROSITE" id="PS00371">
    <property type="entry name" value="PTS_EIIA_TYPE_1_HIS"/>
    <property type="match status" value="1"/>
</dbReference>
<dbReference type="PRINTS" id="PR00107">
    <property type="entry name" value="PHOSPHOCPHPR"/>
</dbReference>
<dbReference type="NCBIfam" id="TIGR01417">
    <property type="entry name" value="PTS_I_fam"/>
    <property type="match status" value="1"/>
</dbReference>
<evidence type="ECO:0000256" key="14">
    <source>
        <dbReference type="SAM" id="Coils"/>
    </source>
</evidence>
<dbReference type="FunFam" id="2.70.70.10:FF:000001">
    <property type="entry name" value="PTS system glucose-specific IIA component"/>
    <property type="match status" value="1"/>
</dbReference>
<feature type="coiled-coil region" evidence="14">
    <location>
        <begin position="313"/>
        <end position="344"/>
    </location>
</feature>
<keyword evidence="12" id="KW-0418">Kinase</keyword>
<evidence type="ECO:0000313" key="18">
    <source>
        <dbReference type="Proteomes" id="UP000725649"/>
    </source>
</evidence>
<name>A0A928DRP6_9BACT</name>
<dbReference type="InterPro" id="IPR011055">
    <property type="entry name" value="Dup_hybrid_motif"/>
</dbReference>
<dbReference type="GO" id="GO:0046872">
    <property type="term" value="F:metal ion binding"/>
    <property type="evidence" value="ECO:0007669"/>
    <property type="project" value="UniProtKB-KW"/>
</dbReference>
<evidence type="ECO:0000256" key="7">
    <source>
        <dbReference type="ARBA" id="ARBA00022490"/>
    </source>
</evidence>
<dbReference type="InterPro" id="IPR036637">
    <property type="entry name" value="Phosphohistidine_dom_sf"/>
</dbReference>
<evidence type="ECO:0000256" key="13">
    <source>
        <dbReference type="ARBA" id="ARBA00022842"/>
    </source>
</evidence>
<dbReference type="Gene3D" id="3.20.20.60">
    <property type="entry name" value="Phosphoenolpyruvate-binding domains"/>
    <property type="match status" value="1"/>
</dbReference>
<dbReference type="InterPro" id="IPR008731">
    <property type="entry name" value="PTS_EIN"/>
</dbReference>
<dbReference type="Proteomes" id="UP000725649">
    <property type="component" value="Unassembled WGS sequence"/>
</dbReference>
<dbReference type="Pfam" id="PF05524">
    <property type="entry name" value="PEP-utilisers_N"/>
    <property type="match status" value="1"/>
</dbReference>
<dbReference type="PROSITE" id="PS00589">
    <property type="entry name" value="PTS_HPR_SER"/>
    <property type="match status" value="1"/>
</dbReference>
<dbReference type="NCBIfam" id="TIGR00830">
    <property type="entry name" value="PTBA"/>
    <property type="match status" value="1"/>
</dbReference>
<dbReference type="SUPFAM" id="SSF55594">
    <property type="entry name" value="HPr-like"/>
    <property type="match status" value="1"/>
</dbReference>
<dbReference type="GO" id="GO:0008965">
    <property type="term" value="F:phosphoenolpyruvate-protein phosphotransferase activity"/>
    <property type="evidence" value="ECO:0007669"/>
    <property type="project" value="UniProtKB-EC"/>
</dbReference>
<dbReference type="GO" id="GO:0005737">
    <property type="term" value="C:cytoplasm"/>
    <property type="evidence" value="ECO:0007669"/>
    <property type="project" value="UniProtKB-SubCell"/>
</dbReference>
<dbReference type="InterPro" id="IPR002114">
    <property type="entry name" value="PTS_HPr_Ser_P_site"/>
</dbReference>
<dbReference type="InterPro" id="IPR035895">
    <property type="entry name" value="HPr-like_sf"/>
</dbReference>
<keyword evidence="11" id="KW-0479">Metal-binding</keyword>
<dbReference type="InterPro" id="IPR006318">
    <property type="entry name" value="PTS_EI-like"/>
</dbReference>
<dbReference type="SUPFAM" id="SSF51621">
    <property type="entry name" value="Phosphoenolpyruvate/pyruvate domain"/>
    <property type="match status" value="1"/>
</dbReference>
<dbReference type="Pfam" id="PF00358">
    <property type="entry name" value="PTS_EIIA_1"/>
    <property type="match status" value="1"/>
</dbReference>
<dbReference type="Pfam" id="PF00381">
    <property type="entry name" value="PTS-HPr"/>
    <property type="match status" value="1"/>
</dbReference>
<dbReference type="PROSITE" id="PS51350">
    <property type="entry name" value="PTS_HPR_DOM"/>
    <property type="match status" value="1"/>
</dbReference>
<dbReference type="Gene3D" id="1.10.274.10">
    <property type="entry name" value="PtsI, HPr-binding domain"/>
    <property type="match status" value="1"/>
</dbReference>
<dbReference type="InterPro" id="IPR000032">
    <property type="entry name" value="HPr-like"/>
</dbReference>
<dbReference type="PROSITE" id="PS51093">
    <property type="entry name" value="PTS_EIIA_TYPE_1"/>
    <property type="match status" value="1"/>
</dbReference>
<evidence type="ECO:0000256" key="9">
    <source>
        <dbReference type="ARBA" id="ARBA00022679"/>
    </source>
</evidence>
<keyword evidence="13" id="KW-0460">Magnesium</keyword>
<comment type="catalytic activity">
    <reaction evidence="1">
        <text>L-histidyl-[protein] + phosphoenolpyruvate = N(pros)-phospho-L-histidyl-[protein] + pyruvate</text>
        <dbReference type="Rhea" id="RHEA:23880"/>
        <dbReference type="Rhea" id="RHEA-COMP:9745"/>
        <dbReference type="Rhea" id="RHEA-COMP:9746"/>
        <dbReference type="ChEBI" id="CHEBI:15361"/>
        <dbReference type="ChEBI" id="CHEBI:29979"/>
        <dbReference type="ChEBI" id="CHEBI:58702"/>
        <dbReference type="ChEBI" id="CHEBI:64837"/>
        <dbReference type="EC" id="2.7.3.9"/>
    </reaction>
</comment>
<evidence type="ECO:0000256" key="10">
    <source>
        <dbReference type="ARBA" id="ARBA00022683"/>
    </source>
</evidence>
<dbReference type="InterPro" id="IPR015813">
    <property type="entry name" value="Pyrv/PenolPyrv_kinase-like_dom"/>
</dbReference>
<evidence type="ECO:0000256" key="5">
    <source>
        <dbReference type="ARBA" id="ARBA00012232"/>
    </source>
</evidence>
<dbReference type="InterPro" id="IPR001127">
    <property type="entry name" value="PTS_EIIA_1_perm"/>
</dbReference>
<dbReference type="InterPro" id="IPR008279">
    <property type="entry name" value="PEP-util_enz_mobile_dom"/>
</dbReference>
<dbReference type="PANTHER" id="PTHR46244:SF6">
    <property type="entry name" value="PHOSPHOENOLPYRUVATE-PROTEIN PHOSPHOTRANSFERASE"/>
    <property type="match status" value="1"/>
</dbReference>
<evidence type="ECO:0000256" key="11">
    <source>
        <dbReference type="ARBA" id="ARBA00022723"/>
    </source>
</evidence>
<dbReference type="Pfam" id="PF00391">
    <property type="entry name" value="PEP-utilizers"/>
    <property type="match status" value="1"/>
</dbReference>
<dbReference type="InterPro" id="IPR023151">
    <property type="entry name" value="PEP_util_CS"/>
</dbReference>
<evidence type="ECO:0000256" key="4">
    <source>
        <dbReference type="ARBA" id="ARBA00007837"/>
    </source>
</evidence>
<dbReference type="PROSITE" id="PS00742">
    <property type="entry name" value="PEP_ENZYMES_2"/>
    <property type="match status" value="1"/>
</dbReference>
<keyword evidence="6" id="KW-0813">Transport</keyword>
<comment type="subcellular location">
    <subcellularLocation>
        <location evidence="3">Cytoplasm</location>
    </subcellularLocation>
</comment>
<evidence type="ECO:0000256" key="1">
    <source>
        <dbReference type="ARBA" id="ARBA00000683"/>
    </source>
</evidence>
<keyword evidence="7" id="KW-0963">Cytoplasm</keyword>
<evidence type="ECO:0000259" key="15">
    <source>
        <dbReference type="PROSITE" id="PS51093"/>
    </source>
</evidence>
<evidence type="ECO:0000256" key="2">
    <source>
        <dbReference type="ARBA" id="ARBA00001946"/>
    </source>
</evidence>
<dbReference type="SUPFAM" id="SSF47831">
    <property type="entry name" value="Enzyme I of the PEP:sugar phosphotransferase system HPr-binding (sub)domain"/>
    <property type="match status" value="1"/>
</dbReference>
<dbReference type="Pfam" id="PF02896">
    <property type="entry name" value="PEP-utilizers_C"/>
    <property type="match status" value="1"/>
</dbReference>
<dbReference type="SUPFAM" id="SSF51261">
    <property type="entry name" value="Duplicated hybrid motif"/>
    <property type="match status" value="1"/>
</dbReference>
<comment type="cofactor">
    <cofactor evidence="2">
        <name>Mg(2+)</name>
        <dbReference type="ChEBI" id="CHEBI:18420"/>
    </cofactor>
</comment>
<evidence type="ECO:0000256" key="12">
    <source>
        <dbReference type="ARBA" id="ARBA00022777"/>
    </source>
</evidence>
<dbReference type="CDD" id="cd00367">
    <property type="entry name" value="PTS-HPr_like"/>
    <property type="match status" value="1"/>
</dbReference>
<dbReference type="AlphaFoldDB" id="A0A928DRP6"/>
<organism evidence="17 18">
    <name type="scientific">Candidatus Avelusimicrobium gallicola</name>
    <dbReference type="NCBI Taxonomy" id="2562704"/>
    <lineage>
        <taxon>Bacteria</taxon>
        <taxon>Pseudomonadati</taxon>
        <taxon>Elusimicrobiota</taxon>
        <taxon>Elusimicrobia</taxon>
        <taxon>Elusimicrobiales</taxon>
        <taxon>Elusimicrobiaceae</taxon>
        <taxon>Candidatus Avelusimicrobium</taxon>
    </lineage>
</organism>
<keyword evidence="9 17" id="KW-0808">Transferase</keyword>
<dbReference type="InterPro" id="IPR036618">
    <property type="entry name" value="PtsI_HPr-bd_sf"/>
</dbReference>
<dbReference type="EC" id="2.7.3.9" evidence="5"/>
<keyword evidence="10" id="KW-0598">Phosphotransferase system</keyword>
<evidence type="ECO:0000259" key="16">
    <source>
        <dbReference type="PROSITE" id="PS51350"/>
    </source>
</evidence>
<gene>
    <name evidence="17" type="primary">ptsP</name>
    <name evidence="17" type="ORF">E7027_04930</name>
</gene>
<comment type="similarity">
    <text evidence="4">Belongs to the PEP-utilizing enzyme family.</text>
</comment>
<dbReference type="NCBIfam" id="TIGR01003">
    <property type="entry name" value="PTS_HPr_family"/>
    <property type="match status" value="1"/>
</dbReference>
<dbReference type="SUPFAM" id="SSF52009">
    <property type="entry name" value="Phosphohistidine domain"/>
    <property type="match status" value="1"/>
</dbReference>
<feature type="domain" description="PTS EIIA type-1" evidence="15">
    <location>
        <begin position="23"/>
        <end position="126"/>
    </location>
</feature>
<feature type="domain" description="HPr" evidence="16">
    <location>
        <begin position="165"/>
        <end position="254"/>
    </location>
</feature>
<sequence length="834" mass="88865">MPDSLTVFCPLDGNSVSLDQVPDPVFSERMLGDGTAIHPASGAVYSPIDGKIINFNKARHAFVVSQNGIEVLVHVGLDTVSLKGKGFTALAKEGDTVKAGQPILTFDLETLLTGLASPLVMVVVTAPADIKISAPVYGPVKQGTALFSIPVACASSQTEAAETFWQSNPITIANANGIHARPAAVLAHLAAQHPYSVELVFKERSANAKSVVAIMGLALSHQDSIVLRVAGPEAEARTMIAKLQEAFETGLGETVTPVAKPTETQEKQTLPPSATTTLTGLTACGGLAVGKAFRFQTQQITFEEFAKDPVTEEAELERALQVLRQELEQKIAAEKNEVARDILTAHLLLAQDPLLFEVAKETVAKGKTAEFAFNTAIRQSVDVLKKTKNPFLMERIADLKDLRLEVLALLTGDKKKTLQVPDGSILVAEELLPSDVTALPTNIAGVLLAQGSPTAHAGILLRNRGIPSVVRAGTTVHEIVNDTSLLLDADHAKAVINPSEDQVKEFTVRRERLQAETKEAQAAANTPAVTLDGKRIFIEGNVAGAAETAKACENGAEGMGLVRTEFLFQGRAIAPAEAEQTTAYQAVLDAAKDTTVTFRLLDAGGDKPLPFVNIAPEANPIVGVRGIRAFEKNEGFFRTQLRALLQVKPLNRVRIMLPMVTFTEELAHFKQIIEEEKTALGITESVQVGTMIEVPSAALTAEQLAKQADFFSLGTNDLTQYTLAIDRSHPVLSAQSDSLHPAVLQLIASTCRGAAAYQRPVALCGAMAGDKLAVPILIGLGVTELAVGAGTVARIKALVRKLNLADCQAVARQALTLPDAESVRKLVKEKFSME</sequence>
<dbReference type="GO" id="GO:0009401">
    <property type="term" value="P:phosphoenolpyruvate-dependent sugar phosphotransferase system"/>
    <property type="evidence" value="ECO:0007669"/>
    <property type="project" value="UniProtKB-KW"/>
</dbReference>
<dbReference type="PRINTS" id="PR01736">
    <property type="entry name" value="PHPHTRNFRASE"/>
</dbReference>
<evidence type="ECO:0000256" key="6">
    <source>
        <dbReference type="ARBA" id="ARBA00022448"/>
    </source>
</evidence>
<evidence type="ECO:0000256" key="3">
    <source>
        <dbReference type="ARBA" id="ARBA00004496"/>
    </source>
</evidence>